<reference evidence="4 5" key="1">
    <citation type="submission" date="2019-06" db="EMBL/GenBank/DDBJ databases">
        <title>Sequencing the genomes of 1000 actinobacteria strains.</title>
        <authorList>
            <person name="Klenk H.-P."/>
        </authorList>
    </citation>
    <scope>NUCLEOTIDE SEQUENCE [LARGE SCALE GENOMIC DNA]</scope>
    <source>
        <strain evidence="4 5">DSM 44819</strain>
    </source>
</reference>
<feature type="region of interest" description="Disordered" evidence="1">
    <location>
        <begin position="280"/>
        <end position="316"/>
    </location>
</feature>
<sequence length="516" mass="54076">MRKRGLALVSVMTVIGLALPSTTTVDSSAGRTLPVPVDPRGVGLRPFTGQPATAHPIETAEVPRHPFMAANGSSNIHGDAYQTDAYRNPGPAGRDLTVSSRLQGGVCLSVTFDSKGRIVTVCITPGQAPRLLLLDPDTLDAITALSLPGSTNTSPTEIAGGVYFYLDNHDQAIIPTNTGEILVVAVQGDRLVPQRSYDLTPAIGTSGIVSALPDWSGLLWFAAKDGTVGTLDMANGRIETHDIDGEQITNSIAVDESGGVFVVSDHALYRFDATPSGRPEVTWRAPYDRGSRQKPGQISQSSGTTPTLIGPASGPDGGYVAITDNADPAMRVLVLARGKNGPTKICAHPVFPTGASATENSLVAVGGDIIVENNYGYQFDGRALLEGLAGARMPDTVPGLTRIDVDYPGRHCSVAWSNTVERVPSVVSKVSLANGLLYTYTHPSADELAFRPGGQLLGHPDAWYLTAIDVRSGERVWSRTAGAGPLVNNHYAPVSIGPDGAAYVGVVGGLMRIADN</sequence>
<feature type="compositionally biased region" description="Polar residues" evidence="1">
    <location>
        <begin position="294"/>
        <end position="307"/>
    </location>
</feature>
<evidence type="ECO:0000313" key="6">
    <source>
        <dbReference type="Proteomes" id="UP000677457"/>
    </source>
</evidence>
<gene>
    <name evidence="4" type="ORF">FB564_4333</name>
    <name evidence="3" type="ORF">Sar04_47310</name>
</gene>
<protein>
    <recommendedName>
        <fullName evidence="7">Outer membrane protein assembly factor BamB</fullName>
    </recommendedName>
</protein>
<dbReference type="Gene3D" id="2.130.10.10">
    <property type="entry name" value="YVTN repeat-like/Quinoprotein amine dehydrogenase"/>
    <property type="match status" value="1"/>
</dbReference>
<dbReference type="RefSeq" id="WP_016811999.1">
    <property type="nucleotide sequence ID" value="NZ_BOQM01000054.1"/>
</dbReference>
<evidence type="ECO:0000313" key="5">
    <source>
        <dbReference type="Proteomes" id="UP000315983"/>
    </source>
</evidence>
<proteinExistence type="predicted"/>
<dbReference type="InterPro" id="IPR015943">
    <property type="entry name" value="WD40/YVTN_repeat-like_dom_sf"/>
</dbReference>
<feature type="chain" id="PRO_5038619321" description="Outer membrane protein assembly factor BamB" evidence="2">
    <location>
        <begin position="24"/>
        <end position="516"/>
    </location>
</feature>
<dbReference type="SUPFAM" id="SSF75011">
    <property type="entry name" value="3-carboxy-cis,cis-mucoante lactonizing enzyme"/>
    <property type="match status" value="1"/>
</dbReference>
<keyword evidence="6" id="KW-1185">Reference proteome</keyword>
<dbReference type="GeneID" id="93773483"/>
<organism evidence="4 5">
    <name type="scientific">Salinispora arenicola</name>
    <dbReference type="NCBI Taxonomy" id="168697"/>
    <lineage>
        <taxon>Bacteria</taxon>
        <taxon>Bacillati</taxon>
        <taxon>Actinomycetota</taxon>
        <taxon>Actinomycetes</taxon>
        <taxon>Micromonosporales</taxon>
        <taxon>Micromonosporaceae</taxon>
        <taxon>Salinispora</taxon>
    </lineage>
</organism>
<feature type="signal peptide" evidence="2">
    <location>
        <begin position="1"/>
        <end position="23"/>
    </location>
</feature>
<accession>A0A542XTD6</accession>
<evidence type="ECO:0000256" key="1">
    <source>
        <dbReference type="SAM" id="MobiDB-lite"/>
    </source>
</evidence>
<dbReference type="EMBL" id="VFOL01000001">
    <property type="protein sequence ID" value="TQL39107.1"/>
    <property type="molecule type" value="Genomic_DNA"/>
</dbReference>
<dbReference type="Proteomes" id="UP000677457">
    <property type="component" value="Unassembled WGS sequence"/>
</dbReference>
<keyword evidence="2" id="KW-0732">Signal</keyword>
<comment type="caution">
    <text evidence="4">The sequence shown here is derived from an EMBL/GenBank/DDBJ whole genome shotgun (WGS) entry which is preliminary data.</text>
</comment>
<reference evidence="3 6" key="2">
    <citation type="submission" date="2021-03" db="EMBL/GenBank/DDBJ databases">
        <title>Whole genome shotgun sequence of Salinispora arenicola NBRC 105043.</title>
        <authorList>
            <person name="Komaki H."/>
            <person name="Tamura T."/>
        </authorList>
    </citation>
    <scope>NUCLEOTIDE SEQUENCE [LARGE SCALE GENOMIC DNA]</scope>
    <source>
        <strain evidence="3 6">NBRC 105043</strain>
    </source>
</reference>
<evidence type="ECO:0000256" key="2">
    <source>
        <dbReference type="SAM" id="SignalP"/>
    </source>
</evidence>
<name>A0A542XTD6_SALAC</name>
<dbReference type="EMBL" id="BOQM01000054">
    <property type="protein sequence ID" value="GIM87995.1"/>
    <property type="molecule type" value="Genomic_DNA"/>
</dbReference>
<evidence type="ECO:0008006" key="7">
    <source>
        <dbReference type="Google" id="ProtNLM"/>
    </source>
</evidence>
<dbReference type="AlphaFoldDB" id="A0A542XTD6"/>
<dbReference type="Proteomes" id="UP000315983">
    <property type="component" value="Unassembled WGS sequence"/>
</dbReference>
<evidence type="ECO:0000313" key="3">
    <source>
        <dbReference type="EMBL" id="GIM87995.1"/>
    </source>
</evidence>
<evidence type="ECO:0000313" key="4">
    <source>
        <dbReference type="EMBL" id="TQL39107.1"/>
    </source>
</evidence>